<feature type="transmembrane region" description="Helical" evidence="7">
    <location>
        <begin position="95"/>
        <end position="116"/>
    </location>
</feature>
<keyword evidence="4 7" id="KW-0812">Transmembrane</keyword>
<keyword evidence="6 7" id="KW-0472">Membrane</keyword>
<feature type="transmembrane region" description="Helical" evidence="7">
    <location>
        <begin position="195"/>
        <end position="215"/>
    </location>
</feature>
<evidence type="ECO:0000256" key="1">
    <source>
        <dbReference type="ARBA" id="ARBA00004651"/>
    </source>
</evidence>
<evidence type="ECO:0000313" key="10">
    <source>
        <dbReference type="Proteomes" id="UP000721415"/>
    </source>
</evidence>
<name>A0ABS0LNQ5_9LACT</name>
<comment type="similarity">
    <text evidence="7">Belongs to the binding-protein-dependent transport system permease family.</text>
</comment>
<evidence type="ECO:0000256" key="4">
    <source>
        <dbReference type="ARBA" id="ARBA00022692"/>
    </source>
</evidence>
<evidence type="ECO:0000256" key="3">
    <source>
        <dbReference type="ARBA" id="ARBA00022475"/>
    </source>
</evidence>
<evidence type="ECO:0000256" key="6">
    <source>
        <dbReference type="ARBA" id="ARBA00023136"/>
    </source>
</evidence>
<gene>
    <name evidence="9" type="ORF">HZY91_02435</name>
</gene>
<evidence type="ECO:0000256" key="2">
    <source>
        <dbReference type="ARBA" id="ARBA00022448"/>
    </source>
</evidence>
<feature type="transmembrane region" description="Helical" evidence="7">
    <location>
        <begin position="20"/>
        <end position="48"/>
    </location>
</feature>
<comment type="caution">
    <text evidence="9">The sequence shown here is derived from an EMBL/GenBank/DDBJ whole genome shotgun (WGS) entry which is preliminary data.</text>
</comment>
<dbReference type="PANTHER" id="PTHR30450">
    <property type="entry name" value="ABC TRANSPORTER PERMEASE"/>
    <property type="match status" value="1"/>
</dbReference>
<dbReference type="SUPFAM" id="SSF161098">
    <property type="entry name" value="MetI-like"/>
    <property type="match status" value="1"/>
</dbReference>
<dbReference type="Proteomes" id="UP000721415">
    <property type="component" value="Unassembled WGS sequence"/>
</dbReference>
<comment type="subcellular location">
    <subcellularLocation>
        <location evidence="1 7">Cell membrane</location>
        <topology evidence="1 7">Multi-pass membrane protein</topology>
    </subcellularLocation>
</comment>
<keyword evidence="3" id="KW-1003">Cell membrane</keyword>
<sequence>MNSEMLSEMYDRLSSLILPATWVTIELVMIVVVIGMVGALAVGLTLYYYAPNGLKPHPRIYSMISLFVNLVRSIPILILIIALSPVVRTIVGTSIGPKAVIIPLILACTANIGRYLENSFRSINPQTIEAARSYGASDLNIIKEIVIKESIPSIISATTIAFVNNIAGSTIAGAVGGGGIGSVAINYGYQSFDDFILYSSVVILFFMVQIVQTIGNKIYDHSMKK</sequence>
<keyword evidence="2 7" id="KW-0813">Transport</keyword>
<proteinExistence type="inferred from homology"/>
<evidence type="ECO:0000259" key="8">
    <source>
        <dbReference type="PROSITE" id="PS50928"/>
    </source>
</evidence>
<evidence type="ECO:0000256" key="5">
    <source>
        <dbReference type="ARBA" id="ARBA00022989"/>
    </source>
</evidence>
<dbReference type="Pfam" id="PF00528">
    <property type="entry name" value="BPD_transp_1"/>
    <property type="match status" value="1"/>
</dbReference>
<dbReference type="InterPro" id="IPR000515">
    <property type="entry name" value="MetI-like"/>
</dbReference>
<dbReference type="InterPro" id="IPR051322">
    <property type="entry name" value="AA_ABC_Transporter_Permease"/>
</dbReference>
<keyword evidence="10" id="KW-1185">Reference proteome</keyword>
<feature type="domain" description="ABC transmembrane type-1" evidence="8">
    <location>
        <begin position="21"/>
        <end position="215"/>
    </location>
</feature>
<keyword evidence="5 7" id="KW-1133">Transmembrane helix</keyword>
<organism evidence="9 10">
    <name type="scientific">Facklamia lactis</name>
    <dbReference type="NCBI Taxonomy" id="2749967"/>
    <lineage>
        <taxon>Bacteria</taxon>
        <taxon>Bacillati</taxon>
        <taxon>Bacillota</taxon>
        <taxon>Bacilli</taxon>
        <taxon>Lactobacillales</taxon>
        <taxon>Aerococcaceae</taxon>
        <taxon>Facklamia</taxon>
    </lineage>
</organism>
<dbReference type="PANTHER" id="PTHR30450:SF1">
    <property type="entry name" value="D-METHIONINE TRANSPORT SYSTEM PERMEASE PROTEIN METI-RELATED"/>
    <property type="match status" value="1"/>
</dbReference>
<dbReference type="PROSITE" id="PS50928">
    <property type="entry name" value="ABC_TM1"/>
    <property type="match status" value="1"/>
</dbReference>
<reference evidence="9 10" key="1">
    <citation type="submission" date="2020-07" db="EMBL/GenBank/DDBJ databases">
        <title>Facklamia lactis sp. nov., isolated from raw milk.</title>
        <authorList>
            <person name="Doll E.V."/>
            <person name="Huptas C."/>
            <person name="Staib L."/>
            <person name="Wenning M."/>
            <person name="Scherer S."/>
        </authorList>
    </citation>
    <scope>NUCLEOTIDE SEQUENCE [LARGE SCALE GENOMIC DNA]</scope>
    <source>
        <strain evidence="9 10">DSM 111018</strain>
    </source>
</reference>
<protein>
    <submittedName>
        <fullName evidence="9">ABC transporter permease subunit</fullName>
    </submittedName>
</protein>
<feature type="transmembrane region" description="Helical" evidence="7">
    <location>
        <begin position="60"/>
        <end position="83"/>
    </location>
</feature>
<dbReference type="InterPro" id="IPR035906">
    <property type="entry name" value="MetI-like_sf"/>
</dbReference>
<dbReference type="EMBL" id="JACBXQ010000001">
    <property type="protein sequence ID" value="MBG9985747.1"/>
    <property type="molecule type" value="Genomic_DNA"/>
</dbReference>
<accession>A0ABS0LNQ5</accession>
<dbReference type="Gene3D" id="1.10.3720.10">
    <property type="entry name" value="MetI-like"/>
    <property type="match status" value="1"/>
</dbReference>
<evidence type="ECO:0000313" key="9">
    <source>
        <dbReference type="EMBL" id="MBG9985747.1"/>
    </source>
</evidence>
<evidence type="ECO:0000256" key="7">
    <source>
        <dbReference type="RuleBase" id="RU363032"/>
    </source>
</evidence>
<dbReference type="CDD" id="cd06261">
    <property type="entry name" value="TM_PBP2"/>
    <property type="match status" value="1"/>
</dbReference>
<feature type="transmembrane region" description="Helical" evidence="7">
    <location>
        <begin position="166"/>
        <end position="189"/>
    </location>
</feature>
<dbReference type="RefSeq" id="WP_197114325.1">
    <property type="nucleotide sequence ID" value="NZ_JACBXQ010000001.1"/>
</dbReference>